<name>A0A3N7J3Y9_9BURK</name>
<evidence type="ECO:0000256" key="1">
    <source>
        <dbReference type="SAM" id="SignalP"/>
    </source>
</evidence>
<dbReference type="InterPro" id="IPR019220">
    <property type="entry name" value="DUF2135"/>
</dbReference>
<feature type="signal peptide" evidence="1">
    <location>
        <begin position="1"/>
        <end position="19"/>
    </location>
</feature>
<dbReference type="Gene3D" id="2.60.120.380">
    <property type="match status" value="1"/>
</dbReference>
<dbReference type="Pfam" id="PF09906">
    <property type="entry name" value="DUF2135"/>
    <property type="match status" value="1"/>
</dbReference>
<feature type="domain" description="DUF2135" evidence="2">
    <location>
        <begin position="195"/>
        <end position="251"/>
    </location>
</feature>
<comment type="caution">
    <text evidence="3">The sequence shown here is derived from an EMBL/GenBank/DDBJ whole genome shotgun (WGS) entry which is preliminary data.</text>
</comment>
<dbReference type="EMBL" id="QUSW01000001">
    <property type="protein sequence ID" value="RQP25582.1"/>
    <property type="molecule type" value="Genomic_DNA"/>
</dbReference>
<evidence type="ECO:0000259" key="2">
    <source>
        <dbReference type="Pfam" id="PF09906"/>
    </source>
</evidence>
<dbReference type="OrthoDB" id="6372180at2"/>
<evidence type="ECO:0000313" key="4">
    <source>
        <dbReference type="Proteomes" id="UP000267464"/>
    </source>
</evidence>
<accession>A0A3N7J3Y9</accession>
<reference evidence="3 4" key="1">
    <citation type="submission" date="2018-08" db="EMBL/GenBank/DDBJ databases">
        <authorList>
            <person name="Khan S.A."/>
            <person name="Jeon C.O."/>
            <person name="Chun B.H."/>
            <person name="Jeong S.E."/>
        </authorList>
    </citation>
    <scope>NUCLEOTIDE SEQUENCE [LARGE SCALE GENOMIC DNA]</scope>
    <source>
        <strain evidence="3 4">S-16</strain>
    </source>
</reference>
<keyword evidence="1" id="KW-0732">Signal</keyword>
<feature type="chain" id="PRO_5018062208" evidence="1">
    <location>
        <begin position="20"/>
        <end position="266"/>
    </location>
</feature>
<dbReference type="PIRSF" id="PIRSF012281">
    <property type="entry name" value="UCP012281"/>
    <property type="match status" value="1"/>
</dbReference>
<dbReference type="AlphaFoldDB" id="A0A3N7J3Y9"/>
<reference evidence="3 4" key="2">
    <citation type="submission" date="2018-12" db="EMBL/GenBank/DDBJ databases">
        <title>Rhizobacter gummiphilus sp. nov., a rubber-degrading bacterium isolated from the soil of a botanical garden in Japan.</title>
        <authorList>
            <person name="Shunsuke S.S."/>
        </authorList>
    </citation>
    <scope>NUCLEOTIDE SEQUENCE [LARGE SCALE GENOMIC DNA]</scope>
    <source>
        <strain evidence="3 4">S-16</strain>
    </source>
</reference>
<evidence type="ECO:0000313" key="3">
    <source>
        <dbReference type="EMBL" id="RQP25582.1"/>
    </source>
</evidence>
<dbReference type="Proteomes" id="UP000267464">
    <property type="component" value="Unassembled WGS sequence"/>
</dbReference>
<organism evidence="3 4">
    <name type="scientific">Piscinibacter terrae</name>
    <dbReference type="NCBI Taxonomy" id="2496871"/>
    <lineage>
        <taxon>Bacteria</taxon>
        <taxon>Pseudomonadati</taxon>
        <taxon>Pseudomonadota</taxon>
        <taxon>Betaproteobacteria</taxon>
        <taxon>Burkholderiales</taxon>
        <taxon>Sphaerotilaceae</taxon>
        <taxon>Piscinibacter</taxon>
    </lineage>
</organism>
<gene>
    <name evidence="3" type="ORF">DZC73_00430</name>
</gene>
<sequence length="266" mass="29081">MNKLIIISALLLASTLAVGQTAGDTTVQRPAGGWTYSGISDDPSKVSYAYPNNLIDRGGQRGRTLIEGKLRKMGNDRRTPTIVVNGNAMPLYAGEDGSYSRPYAFGPGSNGIEVRDAQGKTIKRVQFYEANRTKTSARVRIILAWDDPQAELDLHVITPDGQHAFFAAPILTNGGGLDVDSVDGAGPEMFSMTAPMAGTYHVYVNYWGNFGAGGYHFDEKTRQRDVISARITLVFDENTPAERRETFNVPMRKIGDLTLVRSFVRG</sequence>
<proteinExistence type="predicted"/>
<dbReference type="RefSeq" id="WP_124538236.1">
    <property type="nucleotide sequence ID" value="NZ_QUSW01000001.1"/>
</dbReference>
<keyword evidence="4" id="KW-1185">Reference proteome</keyword>
<protein>
    <submittedName>
        <fullName evidence="3">DUF2135 domain-containing protein</fullName>
    </submittedName>
</protein>
<dbReference type="InterPro" id="IPR012039">
    <property type="entry name" value="UCP012281"/>
</dbReference>